<dbReference type="AlphaFoldDB" id="A0A1R0H3P0"/>
<feature type="compositionally biased region" description="Polar residues" evidence="1">
    <location>
        <begin position="1"/>
        <end position="21"/>
    </location>
</feature>
<evidence type="ECO:0000313" key="2">
    <source>
        <dbReference type="EMBL" id="OLY83741.1"/>
    </source>
</evidence>
<protein>
    <submittedName>
        <fullName evidence="2">Uncharacterized protein</fullName>
    </submittedName>
</protein>
<proteinExistence type="predicted"/>
<dbReference type="EMBL" id="LSSL01000768">
    <property type="protein sequence ID" value="OLY83741.1"/>
    <property type="molecule type" value="Genomic_DNA"/>
</dbReference>
<sequence length="147" mass="16069">MNVSTKSSAVRLTSTSESSRSAKAGPGSISIKKEGFITTIILHNSKPVAENNAGFFRIIKVPGLQQPNHLISGILVALRLREIASNTPRLDPFPARSWKTSYPEIVILQSACLTRVSWSITNFGSNLLIASNISNLDPLKPLMLRER</sequence>
<name>A0A1R0H3P0_9FUNG</name>
<reference evidence="2 3" key="1">
    <citation type="journal article" date="2016" name="Mol. Biol. Evol.">
        <title>Genome-Wide Survey of Gut Fungi (Harpellales) Reveals the First Horizontally Transferred Ubiquitin Gene from a Mosquito Host.</title>
        <authorList>
            <person name="Wang Y."/>
            <person name="White M.M."/>
            <person name="Kvist S."/>
            <person name="Moncalvo J.M."/>
        </authorList>
    </citation>
    <scope>NUCLEOTIDE SEQUENCE [LARGE SCALE GENOMIC DNA]</scope>
    <source>
        <strain evidence="2 3">ALG-7-W6</strain>
    </source>
</reference>
<organism evidence="2 3">
    <name type="scientific">Smittium mucronatum</name>
    <dbReference type="NCBI Taxonomy" id="133383"/>
    <lineage>
        <taxon>Eukaryota</taxon>
        <taxon>Fungi</taxon>
        <taxon>Fungi incertae sedis</taxon>
        <taxon>Zoopagomycota</taxon>
        <taxon>Kickxellomycotina</taxon>
        <taxon>Harpellomycetes</taxon>
        <taxon>Harpellales</taxon>
        <taxon>Legeriomycetaceae</taxon>
        <taxon>Smittium</taxon>
    </lineage>
</organism>
<feature type="region of interest" description="Disordered" evidence="1">
    <location>
        <begin position="1"/>
        <end position="27"/>
    </location>
</feature>
<evidence type="ECO:0000313" key="3">
    <source>
        <dbReference type="Proteomes" id="UP000187455"/>
    </source>
</evidence>
<accession>A0A1R0H3P0</accession>
<evidence type="ECO:0000256" key="1">
    <source>
        <dbReference type="SAM" id="MobiDB-lite"/>
    </source>
</evidence>
<keyword evidence="3" id="KW-1185">Reference proteome</keyword>
<dbReference type="Proteomes" id="UP000187455">
    <property type="component" value="Unassembled WGS sequence"/>
</dbReference>
<comment type="caution">
    <text evidence="2">The sequence shown here is derived from an EMBL/GenBank/DDBJ whole genome shotgun (WGS) entry which is preliminary data.</text>
</comment>
<gene>
    <name evidence="2" type="ORF">AYI68_g2109</name>
</gene>